<dbReference type="EMBL" id="CP092624">
    <property type="protein sequence ID" value="UMM35022.1"/>
    <property type="molecule type" value="Genomic_DNA"/>
</dbReference>
<organism evidence="1 2">
    <name type="scientific">Caenorhabditis briggsae</name>
    <dbReference type="NCBI Taxonomy" id="6238"/>
    <lineage>
        <taxon>Eukaryota</taxon>
        <taxon>Metazoa</taxon>
        <taxon>Ecdysozoa</taxon>
        <taxon>Nematoda</taxon>
        <taxon>Chromadorea</taxon>
        <taxon>Rhabditida</taxon>
        <taxon>Rhabditina</taxon>
        <taxon>Rhabditomorpha</taxon>
        <taxon>Rhabditoidea</taxon>
        <taxon>Rhabditidae</taxon>
        <taxon>Peloderinae</taxon>
        <taxon>Caenorhabditis</taxon>
    </lineage>
</organism>
<gene>
    <name evidence="1" type="ORF">L5515_007832</name>
</gene>
<name>A0AAE9EZI0_CAEBR</name>
<evidence type="ECO:0000313" key="2">
    <source>
        <dbReference type="Proteomes" id="UP000829354"/>
    </source>
</evidence>
<keyword evidence="2" id="KW-1185">Reference proteome</keyword>
<protein>
    <submittedName>
        <fullName evidence="1">Uncharacterized protein</fullName>
    </submittedName>
</protein>
<accession>A0AAE9EZI0</accession>
<dbReference type="Proteomes" id="UP000829354">
    <property type="component" value="Chromosome V"/>
</dbReference>
<sequence>MIKKEFRLLLHFQTSTYFFAPPTSPPPISSGIFQFCFPLFLNVPHVLVMLCSLNPLLFKRFQILNDFAFCTVMLYDY</sequence>
<evidence type="ECO:0000313" key="1">
    <source>
        <dbReference type="EMBL" id="UMM35022.1"/>
    </source>
</evidence>
<proteinExistence type="predicted"/>
<dbReference type="AlphaFoldDB" id="A0AAE9EZI0"/>
<reference evidence="1 2" key="1">
    <citation type="submission" date="2022-04" db="EMBL/GenBank/DDBJ databases">
        <title>Chromosome-level reference genomes for two strains of Caenorhabditis briggsae: an improved platform for comparative genomics.</title>
        <authorList>
            <person name="Stevens L."/>
            <person name="Andersen E."/>
        </authorList>
    </citation>
    <scope>NUCLEOTIDE SEQUENCE [LARGE SCALE GENOMIC DNA]</scope>
    <source>
        <strain evidence="1">VX34</strain>
        <tissue evidence="1">Whole-organism</tissue>
    </source>
</reference>